<comment type="caution">
    <text evidence="1">The sequence shown here is derived from an EMBL/GenBank/DDBJ whole genome shotgun (WGS) entry which is preliminary data.</text>
</comment>
<dbReference type="EMBL" id="BSDZ01000078">
    <property type="protein sequence ID" value="GLI67709.1"/>
    <property type="molecule type" value="Genomic_DNA"/>
</dbReference>
<dbReference type="Proteomes" id="UP001165090">
    <property type="component" value="Unassembled WGS sequence"/>
</dbReference>
<sequence length="195" mass="21183">MATLRCSLPVNTTAHLRKRGCRAVSASRGICVRASAPEQVSPLREPLTLVTPRRNVMSWPLQASGELQYNRLLLTILDANPFLSDGSRTAVATAALLAKQYRSKVTVLVVDEPGTENTDPTRRLESISWHLKDRGCEDFEVVERAITSPASVLVGDVADEISADMVVLSSEAVHAKHVDANQLAEFVSCPVLLLP</sequence>
<reference evidence="1 2" key="1">
    <citation type="journal article" date="2023" name="IScience">
        <title>Expanded male sex-determining region conserved during the evolution of homothallism in the green alga Volvox.</title>
        <authorList>
            <person name="Yamamoto K."/>
            <person name="Matsuzaki R."/>
            <person name="Mahakham W."/>
            <person name="Heman W."/>
            <person name="Sekimoto H."/>
            <person name="Kawachi M."/>
            <person name="Minakuchi Y."/>
            <person name="Toyoda A."/>
            <person name="Nozaki H."/>
        </authorList>
    </citation>
    <scope>NUCLEOTIDE SEQUENCE [LARGE SCALE GENOMIC DNA]</scope>
    <source>
        <strain evidence="1 2">NIES-4468</strain>
    </source>
</reference>
<proteinExistence type="predicted"/>
<evidence type="ECO:0000313" key="1">
    <source>
        <dbReference type="EMBL" id="GLI67709.1"/>
    </source>
</evidence>
<dbReference type="Gene3D" id="3.40.50.620">
    <property type="entry name" value="HUPs"/>
    <property type="match status" value="1"/>
</dbReference>
<dbReference type="PANTHER" id="PTHR36081:SF1">
    <property type="entry name" value="CELL WALL INTEGRITY_STRESS RESPONSE COMPONENT"/>
    <property type="match status" value="1"/>
</dbReference>
<organism evidence="1 2">
    <name type="scientific">Volvox africanus</name>
    <dbReference type="NCBI Taxonomy" id="51714"/>
    <lineage>
        <taxon>Eukaryota</taxon>
        <taxon>Viridiplantae</taxon>
        <taxon>Chlorophyta</taxon>
        <taxon>core chlorophytes</taxon>
        <taxon>Chlorophyceae</taxon>
        <taxon>CS clade</taxon>
        <taxon>Chlamydomonadales</taxon>
        <taxon>Volvocaceae</taxon>
        <taxon>Volvox</taxon>
    </lineage>
</organism>
<dbReference type="PANTHER" id="PTHR36081">
    <property type="entry name" value="CELL WALL INTEGRITY/STRESS RESPONSE COMPONENT"/>
    <property type="match status" value="1"/>
</dbReference>
<gene>
    <name evidence="1" type="ORF">VaNZ11_011977</name>
</gene>
<accession>A0ABQ5SD48</accession>
<evidence type="ECO:0000313" key="2">
    <source>
        <dbReference type="Proteomes" id="UP001165090"/>
    </source>
</evidence>
<protein>
    <recommendedName>
        <fullName evidence="3">UspA domain-containing protein</fullName>
    </recommendedName>
</protein>
<dbReference type="InterPro" id="IPR014729">
    <property type="entry name" value="Rossmann-like_a/b/a_fold"/>
</dbReference>
<dbReference type="SUPFAM" id="SSF52402">
    <property type="entry name" value="Adenine nucleotide alpha hydrolases-like"/>
    <property type="match status" value="1"/>
</dbReference>
<evidence type="ECO:0008006" key="3">
    <source>
        <dbReference type="Google" id="ProtNLM"/>
    </source>
</evidence>
<keyword evidence="2" id="KW-1185">Reference proteome</keyword>
<name>A0ABQ5SD48_9CHLO</name>